<dbReference type="GO" id="GO:0045055">
    <property type="term" value="P:regulated exocytosis"/>
    <property type="evidence" value="ECO:0007669"/>
    <property type="project" value="TreeGrafter"/>
</dbReference>
<keyword evidence="3" id="KW-1185">Reference proteome</keyword>
<evidence type="ECO:0000313" key="2">
    <source>
        <dbReference type="EMBL" id="GCB83482.1"/>
    </source>
</evidence>
<feature type="compositionally biased region" description="Basic and acidic residues" evidence="1">
    <location>
        <begin position="197"/>
        <end position="222"/>
    </location>
</feature>
<proteinExistence type="predicted"/>
<dbReference type="STRING" id="75743.A0A401QDR2"/>
<comment type="caution">
    <text evidence="2">The sequence shown here is derived from an EMBL/GenBank/DDBJ whole genome shotgun (WGS) entry which is preliminary data.</text>
</comment>
<reference evidence="2 3" key="1">
    <citation type="journal article" date="2018" name="Nat. Ecol. Evol.">
        <title>Shark genomes provide insights into elasmobranch evolution and the origin of vertebrates.</title>
        <authorList>
            <person name="Hara Y"/>
            <person name="Yamaguchi K"/>
            <person name="Onimaru K"/>
            <person name="Kadota M"/>
            <person name="Koyanagi M"/>
            <person name="Keeley SD"/>
            <person name="Tatsumi K"/>
            <person name="Tanaka K"/>
            <person name="Motone F"/>
            <person name="Kageyama Y"/>
            <person name="Nozu R"/>
            <person name="Adachi N"/>
            <person name="Nishimura O"/>
            <person name="Nakagawa R"/>
            <person name="Tanegashima C"/>
            <person name="Kiyatake I"/>
            <person name="Matsumoto R"/>
            <person name="Murakumo K"/>
            <person name="Nishida K"/>
            <person name="Terakita A"/>
            <person name="Kuratani S"/>
            <person name="Sato K"/>
            <person name="Hyodo S Kuraku.S."/>
        </authorList>
    </citation>
    <scope>NUCLEOTIDE SEQUENCE [LARGE SCALE GENOMIC DNA]</scope>
</reference>
<dbReference type="PANTHER" id="PTHR15746:SF22">
    <property type="entry name" value="RAB11 FAMILY-INTERACTING PROTEIN 1"/>
    <property type="match status" value="1"/>
</dbReference>
<feature type="region of interest" description="Disordered" evidence="1">
    <location>
        <begin position="1"/>
        <end position="274"/>
    </location>
</feature>
<evidence type="ECO:0000256" key="1">
    <source>
        <dbReference type="SAM" id="MobiDB-lite"/>
    </source>
</evidence>
<name>A0A401QDR2_SCYTO</name>
<feature type="compositionally biased region" description="Basic and acidic residues" evidence="1">
    <location>
        <begin position="135"/>
        <end position="147"/>
    </location>
</feature>
<dbReference type="GO" id="GO:0031267">
    <property type="term" value="F:small GTPase binding"/>
    <property type="evidence" value="ECO:0007669"/>
    <property type="project" value="InterPro"/>
</dbReference>
<evidence type="ECO:0000313" key="3">
    <source>
        <dbReference type="Proteomes" id="UP000288216"/>
    </source>
</evidence>
<feature type="compositionally biased region" description="Polar residues" evidence="1">
    <location>
        <begin position="166"/>
        <end position="176"/>
    </location>
</feature>
<feature type="compositionally biased region" description="Basic and acidic residues" evidence="1">
    <location>
        <begin position="231"/>
        <end position="257"/>
    </location>
</feature>
<protein>
    <submittedName>
        <fullName evidence="2">Uncharacterized protein</fullName>
    </submittedName>
</protein>
<dbReference type="PANTHER" id="PTHR15746">
    <property type="entry name" value="RAB11-RELATED"/>
    <property type="match status" value="1"/>
</dbReference>
<sequence>MSHKRAASADTKQLNFASAGNLRKDPLSLFGGLKTKSDPMSQSNLCINGSHVYTEEPSQAAAAAKPRTDPRPLYSSHFFPSAEDLSGRFSPDALEPGGPLSPSRTSPGTSPGEQAPKPAAPPENRASGSASDLPDPQRADRVKEGTDSRQGGAPGAGKRGMDQKAETNSASATGGRSLNPFDNDEDKMAAHPGSKAEVSKVEVSKAEVSKAEQTPKKEETKRGGLMSFFPRKTEAAKGPEAKEPRNPFDAHGEEAKRPPGTSVWSSRTAAIKPK</sequence>
<dbReference type="AlphaFoldDB" id="A0A401QDR2"/>
<feature type="compositionally biased region" description="Low complexity" evidence="1">
    <location>
        <begin position="96"/>
        <end position="112"/>
    </location>
</feature>
<dbReference type="OrthoDB" id="8956628at2759"/>
<dbReference type="InterPro" id="IPR037789">
    <property type="entry name" value="FIP_classI"/>
</dbReference>
<dbReference type="Proteomes" id="UP000288216">
    <property type="component" value="Unassembled WGS sequence"/>
</dbReference>
<feature type="compositionally biased region" description="Polar residues" evidence="1">
    <location>
        <begin position="38"/>
        <end position="47"/>
    </location>
</feature>
<organism evidence="2 3">
    <name type="scientific">Scyliorhinus torazame</name>
    <name type="common">Cloudy catshark</name>
    <name type="synonym">Catulus torazame</name>
    <dbReference type="NCBI Taxonomy" id="75743"/>
    <lineage>
        <taxon>Eukaryota</taxon>
        <taxon>Metazoa</taxon>
        <taxon>Chordata</taxon>
        <taxon>Craniata</taxon>
        <taxon>Vertebrata</taxon>
        <taxon>Chondrichthyes</taxon>
        <taxon>Elasmobranchii</taxon>
        <taxon>Galeomorphii</taxon>
        <taxon>Galeoidea</taxon>
        <taxon>Carcharhiniformes</taxon>
        <taxon>Scyliorhinidae</taxon>
        <taxon>Scyliorhinus</taxon>
    </lineage>
</organism>
<dbReference type="EMBL" id="BFAA01039895">
    <property type="protein sequence ID" value="GCB83482.1"/>
    <property type="molecule type" value="Genomic_DNA"/>
</dbReference>
<accession>A0A401QDR2</accession>
<dbReference type="OMA" id="VYTEEPS"/>
<gene>
    <name evidence="2" type="ORF">scyTo_0024131</name>
</gene>